<sequence>MIKLIFTFFICAYGISKAQTTYVDILTAPAMLVYAGNLKSSQEKTIDEMSAIKQKQAWLTSQMVLVNDVQNKVYKGLSQVNSVVSNGLQLKRIYDELSKMPGNLQGVYQEVSSQPEYSVFGVKAGQLVYNKSIEYYAEVSEILSSGEFNLMTSGDRMFLLESLEQKTRMLNFYLINIKYSIMRVKAKGWWRAINPFQDYMDTDKAIFDQIINQAAIY</sequence>
<gene>
    <name evidence="1" type="ORF">D1632_00370</name>
</gene>
<protein>
    <submittedName>
        <fullName evidence="1">Uncharacterized protein</fullName>
    </submittedName>
</protein>
<name>A0A3M7LGU3_9FLAO</name>
<dbReference type="EMBL" id="QWIV01000003">
    <property type="protein sequence ID" value="RMZ61300.1"/>
    <property type="molecule type" value="Genomic_DNA"/>
</dbReference>
<evidence type="ECO:0000313" key="2">
    <source>
        <dbReference type="Proteomes" id="UP000267524"/>
    </source>
</evidence>
<dbReference type="RefSeq" id="WP_122545294.1">
    <property type="nucleotide sequence ID" value="NZ_QWIV01000003.1"/>
</dbReference>
<proteinExistence type="predicted"/>
<dbReference type="Proteomes" id="UP000267524">
    <property type="component" value="Unassembled WGS sequence"/>
</dbReference>
<accession>A0A3M7LGU3</accession>
<keyword evidence="2" id="KW-1185">Reference proteome</keyword>
<organism evidence="1 2">
    <name type="scientific">Chryseobacterium nematophagum</name>
    <dbReference type="NCBI Taxonomy" id="2305228"/>
    <lineage>
        <taxon>Bacteria</taxon>
        <taxon>Pseudomonadati</taxon>
        <taxon>Bacteroidota</taxon>
        <taxon>Flavobacteriia</taxon>
        <taxon>Flavobacteriales</taxon>
        <taxon>Weeksellaceae</taxon>
        <taxon>Chryseobacterium group</taxon>
        <taxon>Chryseobacterium</taxon>
    </lineage>
</organism>
<dbReference type="AlphaFoldDB" id="A0A3M7LGU3"/>
<comment type="caution">
    <text evidence="1">The sequence shown here is derived from an EMBL/GenBank/DDBJ whole genome shotgun (WGS) entry which is preliminary data.</text>
</comment>
<reference evidence="1 2" key="1">
    <citation type="submission" date="2018-08" db="EMBL/GenBank/DDBJ databases">
        <title>Chryseobacterium nematophagum: a novel matrix digesting pathogen of nematodes.</title>
        <authorList>
            <person name="Page A."/>
            <person name="Roberts M."/>
            <person name="Felix M.-A."/>
            <person name="Weir W."/>
        </authorList>
    </citation>
    <scope>NUCLEOTIDE SEQUENCE [LARGE SCALE GENOMIC DNA]</scope>
    <source>
        <strain evidence="1 2">JUb275</strain>
    </source>
</reference>
<evidence type="ECO:0000313" key="1">
    <source>
        <dbReference type="EMBL" id="RMZ61300.1"/>
    </source>
</evidence>